<dbReference type="EMBL" id="JALJOT010000008">
    <property type="protein sequence ID" value="KAK9908308.1"/>
    <property type="molecule type" value="Genomic_DNA"/>
</dbReference>
<feature type="domain" description="Ubiquitin-like" evidence="1">
    <location>
        <begin position="144"/>
        <end position="214"/>
    </location>
</feature>
<reference evidence="2 3" key="1">
    <citation type="journal article" date="2024" name="Nat. Commun.">
        <title>Phylogenomics reveals the evolutionary origins of lichenization in chlorophyte algae.</title>
        <authorList>
            <person name="Puginier C."/>
            <person name="Libourel C."/>
            <person name="Otte J."/>
            <person name="Skaloud P."/>
            <person name="Haon M."/>
            <person name="Grisel S."/>
            <person name="Petersen M."/>
            <person name="Berrin J.G."/>
            <person name="Delaux P.M."/>
            <person name="Dal Grande F."/>
            <person name="Keller J."/>
        </authorList>
    </citation>
    <scope>NUCLEOTIDE SEQUENCE [LARGE SCALE GENOMIC DNA]</scope>
    <source>
        <strain evidence="2 3">SAG 216-7</strain>
    </source>
</reference>
<dbReference type="PROSITE" id="PS50053">
    <property type="entry name" value="UBIQUITIN_2"/>
    <property type="match status" value="1"/>
</dbReference>
<dbReference type="Gene3D" id="3.10.20.90">
    <property type="entry name" value="Phosphatidylinositol 3-kinase Catalytic Subunit, Chain A, domain 1"/>
    <property type="match status" value="1"/>
</dbReference>
<keyword evidence="3" id="KW-1185">Reference proteome</keyword>
<gene>
    <name evidence="2" type="ORF">WJX75_005774</name>
</gene>
<organism evidence="2 3">
    <name type="scientific">Coccomyxa subellipsoidea</name>
    <dbReference type="NCBI Taxonomy" id="248742"/>
    <lineage>
        <taxon>Eukaryota</taxon>
        <taxon>Viridiplantae</taxon>
        <taxon>Chlorophyta</taxon>
        <taxon>core chlorophytes</taxon>
        <taxon>Trebouxiophyceae</taxon>
        <taxon>Trebouxiophyceae incertae sedis</taxon>
        <taxon>Coccomyxaceae</taxon>
        <taxon>Coccomyxa</taxon>
    </lineage>
</organism>
<dbReference type="Proteomes" id="UP001491310">
    <property type="component" value="Unassembled WGS sequence"/>
</dbReference>
<protein>
    <recommendedName>
        <fullName evidence="1">Ubiquitin-like domain-containing protein</fullName>
    </recommendedName>
</protein>
<dbReference type="InterPro" id="IPR000626">
    <property type="entry name" value="Ubiquitin-like_dom"/>
</dbReference>
<sequence length="237" mass="25925">MTKVIELIDKIGRICLGALAHAVKLRCDTFLPLLDDMLTSKPAASLLDLVRFQAASREGNEDQGLLTLIYSPHCSALQLRADLDAVIDCRDALRTAGLAYDSSRYLQPVVVSNLLRNFAPPLPALQPAIPQPRVAAAAGLQGLRHIRVRLQSGAVLTATYDDRATVGCLVKWLEQPTGLPPDEQRLLRSGGMRLEDTTPLSAYNLPDFDVIDLVPGQQALRKDLRTVQGCLLLQTRK</sequence>
<evidence type="ECO:0000259" key="1">
    <source>
        <dbReference type="PROSITE" id="PS50053"/>
    </source>
</evidence>
<evidence type="ECO:0000313" key="2">
    <source>
        <dbReference type="EMBL" id="KAK9908308.1"/>
    </source>
</evidence>
<evidence type="ECO:0000313" key="3">
    <source>
        <dbReference type="Proteomes" id="UP001491310"/>
    </source>
</evidence>
<comment type="caution">
    <text evidence="2">The sequence shown here is derived from an EMBL/GenBank/DDBJ whole genome shotgun (WGS) entry which is preliminary data.</text>
</comment>
<dbReference type="InterPro" id="IPR029071">
    <property type="entry name" value="Ubiquitin-like_domsf"/>
</dbReference>
<proteinExistence type="predicted"/>
<name>A0ABR2YN42_9CHLO</name>
<accession>A0ABR2YN42</accession>
<dbReference type="SUPFAM" id="SSF54236">
    <property type="entry name" value="Ubiquitin-like"/>
    <property type="match status" value="1"/>
</dbReference>
<dbReference type="CDD" id="cd17039">
    <property type="entry name" value="Ubl_ubiquitin_like"/>
    <property type="match status" value="1"/>
</dbReference>